<reference evidence="4" key="1">
    <citation type="submission" date="2018-05" db="EMBL/GenBank/DDBJ databases">
        <authorList>
            <person name="Lanie J.A."/>
            <person name="Ng W.-L."/>
            <person name="Kazmierczak K.M."/>
            <person name="Andrzejewski T.M."/>
            <person name="Davidsen T.M."/>
            <person name="Wayne K.J."/>
            <person name="Tettelin H."/>
            <person name="Glass J.I."/>
            <person name="Rusch D."/>
            <person name="Podicherti R."/>
            <person name="Tsui H.-C.T."/>
            <person name="Winkler M.E."/>
        </authorList>
    </citation>
    <scope>NUCLEOTIDE SEQUENCE</scope>
</reference>
<sequence length="195" mass="22680">MRISANSILAVGLSSFAFAVLFATFAGKAIRGVYEQWEYLQDRATFWQLFASGGQQNDILGLTHNLIWLALMISMWWILWKFDIFFRPDSKEETSVEDKGIEEPEHSQKSDDEDLEEETDEPEKPSDPQEDNFASVLGLVDPYDMDDVKSAYRTLIAQYHPDKVSRMGDEIREVAERKAKEINESYDFFRRKYDL</sequence>
<evidence type="ECO:0000259" key="3">
    <source>
        <dbReference type="PROSITE" id="PS50076"/>
    </source>
</evidence>
<feature type="region of interest" description="Disordered" evidence="1">
    <location>
        <begin position="95"/>
        <end position="133"/>
    </location>
</feature>
<feature type="transmembrane region" description="Helical" evidence="2">
    <location>
        <begin position="59"/>
        <end position="80"/>
    </location>
</feature>
<keyword evidence="2" id="KW-0472">Membrane</keyword>
<evidence type="ECO:0000256" key="1">
    <source>
        <dbReference type="SAM" id="MobiDB-lite"/>
    </source>
</evidence>
<keyword evidence="2" id="KW-1133">Transmembrane helix</keyword>
<keyword evidence="2" id="KW-0812">Transmembrane</keyword>
<feature type="domain" description="J" evidence="3">
    <location>
        <begin position="132"/>
        <end position="195"/>
    </location>
</feature>
<dbReference type="SMART" id="SM00271">
    <property type="entry name" value="DnaJ"/>
    <property type="match status" value="1"/>
</dbReference>
<dbReference type="InterPro" id="IPR001623">
    <property type="entry name" value="DnaJ_domain"/>
</dbReference>
<gene>
    <name evidence="4" type="ORF">METZ01_LOCUS414330</name>
</gene>
<proteinExistence type="predicted"/>
<dbReference type="PROSITE" id="PS50076">
    <property type="entry name" value="DNAJ_2"/>
    <property type="match status" value="1"/>
</dbReference>
<accession>A0A382WRK9</accession>
<dbReference type="CDD" id="cd06257">
    <property type="entry name" value="DnaJ"/>
    <property type="match status" value="1"/>
</dbReference>
<evidence type="ECO:0000256" key="2">
    <source>
        <dbReference type="SAM" id="Phobius"/>
    </source>
</evidence>
<evidence type="ECO:0000313" key="4">
    <source>
        <dbReference type="EMBL" id="SVD61476.1"/>
    </source>
</evidence>
<dbReference type="PRINTS" id="PR00625">
    <property type="entry name" value="JDOMAIN"/>
</dbReference>
<dbReference type="AlphaFoldDB" id="A0A382WRK9"/>
<dbReference type="Gene3D" id="1.10.287.110">
    <property type="entry name" value="DnaJ domain"/>
    <property type="match status" value="1"/>
</dbReference>
<feature type="compositionally biased region" description="Acidic residues" evidence="1">
    <location>
        <begin position="111"/>
        <end position="121"/>
    </location>
</feature>
<feature type="compositionally biased region" description="Basic and acidic residues" evidence="1">
    <location>
        <begin position="95"/>
        <end position="110"/>
    </location>
</feature>
<name>A0A382WRK9_9ZZZZ</name>
<dbReference type="EMBL" id="UINC01161981">
    <property type="protein sequence ID" value="SVD61476.1"/>
    <property type="molecule type" value="Genomic_DNA"/>
</dbReference>
<dbReference type="SUPFAM" id="SSF46565">
    <property type="entry name" value="Chaperone J-domain"/>
    <property type="match status" value="1"/>
</dbReference>
<organism evidence="4">
    <name type="scientific">marine metagenome</name>
    <dbReference type="NCBI Taxonomy" id="408172"/>
    <lineage>
        <taxon>unclassified sequences</taxon>
        <taxon>metagenomes</taxon>
        <taxon>ecological metagenomes</taxon>
    </lineage>
</organism>
<dbReference type="InterPro" id="IPR036869">
    <property type="entry name" value="J_dom_sf"/>
</dbReference>
<dbReference type="Pfam" id="PF00226">
    <property type="entry name" value="DnaJ"/>
    <property type="match status" value="1"/>
</dbReference>
<protein>
    <recommendedName>
        <fullName evidence="3">J domain-containing protein</fullName>
    </recommendedName>
</protein>